<dbReference type="SUPFAM" id="SSF52540">
    <property type="entry name" value="P-loop containing nucleoside triphosphate hydrolases"/>
    <property type="match status" value="1"/>
</dbReference>
<dbReference type="InterPro" id="IPR027417">
    <property type="entry name" value="P-loop_NTPase"/>
</dbReference>
<proteinExistence type="predicted"/>
<dbReference type="EMBL" id="JAIZAY010000318">
    <property type="protein sequence ID" value="KAJ8018512.1"/>
    <property type="molecule type" value="Genomic_DNA"/>
</dbReference>
<gene>
    <name evidence="1" type="ORF">HOLleu_43461</name>
</gene>
<accession>A0A9Q1BBK3</accession>
<reference evidence="1" key="1">
    <citation type="submission" date="2021-10" db="EMBL/GenBank/DDBJ databases">
        <title>Tropical sea cucumber genome reveals ecological adaptation and Cuvierian tubules defense mechanism.</title>
        <authorList>
            <person name="Chen T."/>
        </authorList>
    </citation>
    <scope>NUCLEOTIDE SEQUENCE</scope>
    <source>
        <strain evidence="1">Nanhai2018</strain>
        <tissue evidence="1">Muscle</tissue>
    </source>
</reference>
<sequence>MYNPPQEIDDYIQLSGRGGRDGTQSLSVIVKTSKKTGRSLSKDMQEFINTKACRREVLSAAFPGTPASRVLSYIIVVCFLSASKRHIQTKTKTQTGSGRNINANYLQTTKSNRKLCSLQ</sequence>
<organism evidence="1 2">
    <name type="scientific">Holothuria leucospilota</name>
    <name type="common">Black long sea cucumber</name>
    <name type="synonym">Mertensiothuria leucospilota</name>
    <dbReference type="NCBI Taxonomy" id="206669"/>
    <lineage>
        <taxon>Eukaryota</taxon>
        <taxon>Metazoa</taxon>
        <taxon>Echinodermata</taxon>
        <taxon>Eleutherozoa</taxon>
        <taxon>Echinozoa</taxon>
        <taxon>Holothuroidea</taxon>
        <taxon>Aspidochirotacea</taxon>
        <taxon>Aspidochirotida</taxon>
        <taxon>Holothuriidae</taxon>
        <taxon>Holothuria</taxon>
    </lineage>
</organism>
<comment type="caution">
    <text evidence="1">The sequence shown here is derived from an EMBL/GenBank/DDBJ whole genome shotgun (WGS) entry which is preliminary data.</text>
</comment>
<evidence type="ECO:0000313" key="1">
    <source>
        <dbReference type="EMBL" id="KAJ8018512.1"/>
    </source>
</evidence>
<dbReference type="AlphaFoldDB" id="A0A9Q1BBK3"/>
<keyword evidence="2" id="KW-1185">Reference proteome</keyword>
<dbReference type="Proteomes" id="UP001152320">
    <property type="component" value="Unassembled WGS sequence"/>
</dbReference>
<name>A0A9Q1BBK3_HOLLE</name>
<protein>
    <submittedName>
        <fullName evidence="1">Uncharacterized protein</fullName>
    </submittedName>
</protein>
<evidence type="ECO:0000313" key="2">
    <source>
        <dbReference type="Proteomes" id="UP001152320"/>
    </source>
</evidence>
<dbReference type="Gene3D" id="3.40.50.300">
    <property type="entry name" value="P-loop containing nucleotide triphosphate hydrolases"/>
    <property type="match status" value="1"/>
</dbReference>
<dbReference type="OrthoDB" id="6157792at2759"/>